<dbReference type="EMBL" id="JAGTPW010000051">
    <property type="protein sequence ID" value="MBR8645786.1"/>
    <property type="molecule type" value="Genomic_DNA"/>
</dbReference>
<accession>A0A941FS38</accession>
<protein>
    <submittedName>
        <fullName evidence="2">Uncharacterized protein</fullName>
    </submittedName>
</protein>
<proteinExistence type="predicted"/>
<organism evidence="2 3">
    <name type="scientific">Peribacillus frigoritolerans</name>
    <dbReference type="NCBI Taxonomy" id="450367"/>
    <lineage>
        <taxon>Bacteria</taxon>
        <taxon>Bacillati</taxon>
        <taxon>Bacillota</taxon>
        <taxon>Bacilli</taxon>
        <taxon>Bacillales</taxon>
        <taxon>Bacillaceae</taxon>
        <taxon>Peribacillus</taxon>
    </lineage>
</organism>
<name>A0A941FS38_9BACI</name>
<sequence length="46" mass="4998">MIGAGVRDSCLEKRVLGDTPGESREGRPPAESECLTFQSTSKLYKP</sequence>
<reference evidence="2" key="1">
    <citation type="submission" date="2021-04" db="EMBL/GenBank/DDBJ databases">
        <title>Whole genome sequencing of Enterococci isolates from hospitalized patients.</title>
        <authorList>
            <person name="Ogoti B.M."/>
            <person name="Onyambu F.G."/>
        </authorList>
    </citation>
    <scope>NUCLEOTIDE SEQUENCE</scope>
    <source>
        <strain evidence="2">242</strain>
    </source>
</reference>
<dbReference type="AlphaFoldDB" id="A0A941FS38"/>
<feature type="region of interest" description="Disordered" evidence="1">
    <location>
        <begin position="13"/>
        <end position="46"/>
    </location>
</feature>
<evidence type="ECO:0000313" key="3">
    <source>
        <dbReference type="Proteomes" id="UP000680045"/>
    </source>
</evidence>
<gene>
    <name evidence="2" type="ORF">KEH51_22680</name>
</gene>
<evidence type="ECO:0000313" key="2">
    <source>
        <dbReference type="EMBL" id="MBR8645786.1"/>
    </source>
</evidence>
<dbReference type="Proteomes" id="UP000680045">
    <property type="component" value="Unassembled WGS sequence"/>
</dbReference>
<evidence type="ECO:0000256" key="1">
    <source>
        <dbReference type="SAM" id="MobiDB-lite"/>
    </source>
</evidence>
<feature type="compositionally biased region" description="Basic and acidic residues" evidence="1">
    <location>
        <begin position="13"/>
        <end position="30"/>
    </location>
</feature>
<comment type="caution">
    <text evidence="2">The sequence shown here is derived from an EMBL/GenBank/DDBJ whole genome shotgun (WGS) entry which is preliminary data.</text>
</comment>
<feature type="compositionally biased region" description="Polar residues" evidence="1">
    <location>
        <begin position="35"/>
        <end position="46"/>
    </location>
</feature>